<dbReference type="RefSeq" id="WP_344655337.1">
    <property type="nucleotide sequence ID" value="NZ_BAAAQM010000002.1"/>
</dbReference>
<keyword evidence="2" id="KW-1133">Transmembrane helix</keyword>
<keyword evidence="2" id="KW-0472">Membrane</keyword>
<keyword evidence="5" id="KW-1185">Reference proteome</keyword>
<reference evidence="5" key="1">
    <citation type="journal article" date="2019" name="Int. J. Syst. Evol. Microbiol.">
        <title>The Global Catalogue of Microorganisms (GCM) 10K type strain sequencing project: providing services to taxonomists for standard genome sequencing and annotation.</title>
        <authorList>
            <consortium name="The Broad Institute Genomics Platform"/>
            <consortium name="The Broad Institute Genome Sequencing Center for Infectious Disease"/>
            <person name="Wu L."/>
            <person name="Ma J."/>
        </authorList>
    </citation>
    <scope>NUCLEOTIDE SEQUENCE [LARGE SCALE GENOMIC DNA]</scope>
    <source>
        <strain evidence="5">JCM 16013</strain>
    </source>
</reference>
<dbReference type="EMBL" id="BAAAQM010000002">
    <property type="protein sequence ID" value="GAA1953566.1"/>
    <property type="molecule type" value="Genomic_DNA"/>
</dbReference>
<dbReference type="InterPro" id="IPR052901">
    <property type="entry name" value="Bact_TGase-like"/>
</dbReference>
<evidence type="ECO:0000313" key="5">
    <source>
        <dbReference type="Proteomes" id="UP001499854"/>
    </source>
</evidence>
<accession>A0ABP5BZS6</accession>
<dbReference type="Pfam" id="PF11992">
    <property type="entry name" value="TgpA_N"/>
    <property type="match status" value="1"/>
</dbReference>
<evidence type="ECO:0000256" key="1">
    <source>
        <dbReference type="SAM" id="MobiDB-lite"/>
    </source>
</evidence>
<feature type="transmembrane region" description="Helical" evidence="2">
    <location>
        <begin position="58"/>
        <end position="77"/>
    </location>
</feature>
<comment type="caution">
    <text evidence="4">The sequence shown here is derived from an EMBL/GenBank/DDBJ whole genome shotgun (WGS) entry which is preliminary data.</text>
</comment>
<feature type="region of interest" description="Disordered" evidence="1">
    <location>
        <begin position="704"/>
        <end position="752"/>
    </location>
</feature>
<sequence>MTGRARIGIAAAVALLLTSAGLLRLLAPGTWIWPIVLAVAVSTAAGELFRRLIRPRPLVVAAQAAVVFWYAMVLLAHDEAFGGVLPTLAVFHKLGDLYSAGAHDIRNTYVGGEATTGIAAILLLSLSALAVLVDALAATYAAAPLAGLPLLALYLVPATRSGGGYDWFAFGLAAAGYTALLSAEGRDRLGRWGRPLVHAGSRRTGADGRPSPAAKAKVDTGPIAATGHQITTLALVLAVLAPVLLPTVSGGLFGIGPNSGGGGGPGGHKSSGGHFSQKLDLHANLKSTSDEVVLTYTANKATYLRFQTADIFQAKVKGEAFIPNAQAGLRAFGPNGEISGSVPGYPADAPAPKLINVHVTIKSPVATEDHKGGNNALPLPYPTQSLHPPATGFNIDEESLAALGPGSIDAGLQYDAVAYDMSPDALSPAVLAAAKIPTRDEVAALGMTRDLETSGVPQDVIDLAATVTKDKTNPVDKAILIQNYFQKGNGYTYNLDVPSDKTGAEAMDYLLKYKQGYCQYYAETMVAMARSLGIPARVALGFTPGASPKGDGTYEVRTHDYHSWPELYFDGIGWLRFEPTVGIDNIALSAGHGRVPQYNTVVPSATSTPTTAPTTSSSANAGATNDNNCPINVRKAGGCNDTSDGTVAAPKEKFSWLGWFGSVPRFLQYWLFGGSGYAIALRFILLVLLLLACIPMVMRKVRRRTRGKVASGRATSRRGAKRGADKPDPEDDEKLDWQSADAPSSRRPESDPERLRILAAWAELRDSATDLGYSWPSSETPRQSARRITKQAHLSRPAQEAMDRVTGLAERANYARTLRRPSLGGAAPTRNLMDDVKVIRAGLAEPVSRRTRLRATVLPPSALAALRERREDLTGRVYERLQGTGTQLRSRMSGAGTRPEGRAGEGRKPRR</sequence>
<dbReference type="InterPro" id="IPR038765">
    <property type="entry name" value="Papain-like_cys_pep_sf"/>
</dbReference>
<evidence type="ECO:0000313" key="4">
    <source>
        <dbReference type="EMBL" id="GAA1953566.1"/>
    </source>
</evidence>
<dbReference type="PANTHER" id="PTHR42736">
    <property type="entry name" value="PROTEIN-GLUTAMINE GAMMA-GLUTAMYLTRANSFERASE"/>
    <property type="match status" value="1"/>
</dbReference>
<dbReference type="SMART" id="SM00460">
    <property type="entry name" value="TGc"/>
    <property type="match status" value="1"/>
</dbReference>
<name>A0ABP5BZS6_9ACTN</name>
<feature type="transmembrane region" description="Helical" evidence="2">
    <location>
        <begin position="140"/>
        <end position="158"/>
    </location>
</feature>
<dbReference type="PANTHER" id="PTHR42736:SF1">
    <property type="entry name" value="PROTEIN-GLUTAMINE GAMMA-GLUTAMYLTRANSFERASE"/>
    <property type="match status" value="1"/>
</dbReference>
<evidence type="ECO:0000256" key="2">
    <source>
        <dbReference type="SAM" id="Phobius"/>
    </source>
</evidence>
<dbReference type="InterPro" id="IPR002931">
    <property type="entry name" value="Transglutaminase-like"/>
</dbReference>
<dbReference type="Proteomes" id="UP001499854">
    <property type="component" value="Unassembled WGS sequence"/>
</dbReference>
<organism evidence="4 5">
    <name type="scientific">Catenulispora subtropica</name>
    <dbReference type="NCBI Taxonomy" id="450798"/>
    <lineage>
        <taxon>Bacteria</taxon>
        <taxon>Bacillati</taxon>
        <taxon>Actinomycetota</taxon>
        <taxon>Actinomycetes</taxon>
        <taxon>Catenulisporales</taxon>
        <taxon>Catenulisporaceae</taxon>
        <taxon>Catenulispora</taxon>
    </lineage>
</organism>
<feature type="region of interest" description="Disordered" evidence="1">
    <location>
        <begin position="604"/>
        <end position="625"/>
    </location>
</feature>
<evidence type="ECO:0000259" key="3">
    <source>
        <dbReference type="SMART" id="SM00460"/>
    </source>
</evidence>
<proteinExistence type="predicted"/>
<protein>
    <submittedName>
        <fullName evidence="4">DUF3488 and transglutaminase-like domain-containing protein</fullName>
    </submittedName>
</protein>
<feature type="compositionally biased region" description="Basic and acidic residues" evidence="1">
    <location>
        <begin position="899"/>
        <end position="911"/>
    </location>
</feature>
<dbReference type="Pfam" id="PF01841">
    <property type="entry name" value="Transglut_core"/>
    <property type="match status" value="1"/>
</dbReference>
<dbReference type="SUPFAM" id="SSF54001">
    <property type="entry name" value="Cysteine proteinases"/>
    <property type="match status" value="1"/>
</dbReference>
<feature type="domain" description="Transglutaminase-like" evidence="3">
    <location>
        <begin position="510"/>
        <end position="581"/>
    </location>
</feature>
<gene>
    <name evidence="4" type="ORF">GCM10009838_06110</name>
</gene>
<feature type="transmembrane region" description="Helical" evidence="2">
    <location>
        <begin position="114"/>
        <end position="133"/>
    </location>
</feature>
<feature type="region of interest" description="Disordered" evidence="1">
    <location>
        <begin position="880"/>
        <end position="911"/>
    </location>
</feature>
<feature type="transmembrane region" description="Helical" evidence="2">
    <location>
        <begin position="677"/>
        <end position="698"/>
    </location>
</feature>
<keyword evidence="2" id="KW-0812">Transmembrane</keyword>
<dbReference type="InterPro" id="IPR021878">
    <property type="entry name" value="TgpA_N"/>
</dbReference>
<dbReference type="Gene3D" id="3.10.620.30">
    <property type="match status" value="1"/>
</dbReference>
<feature type="transmembrane region" description="Helical" evidence="2">
    <location>
        <begin position="31"/>
        <end position="49"/>
    </location>
</feature>
<feature type="transmembrane region" description="Helical" evidence="2">
    <location>
        <begin position="164"/>
        <end position="183"/>
    </location>
</feature>